<dbReference type="InterPro" id="IPR007138">
    <property type="entry name" value="ABM_dom"/>
</dbReference>
<sequence>MIAVTRYRVPEGARAEQFQAEIATVLTALEAAPGFRYGRLGRCVDDPELWALITEWDGAGYYRRALGAYEVRMTFIPLSALAIDEPGAYELVKPE</sequence>
<dbReference type="SUPFAM" id="SSF54909">
    <property type="entry name" value="Dimeric alpha+beta barrel"/>
    <property type="match status" value="1"/>
</dbReference>
<name>A0ABN1RTT4_9ACTN</name>
<keyword evidence="3" id="KW-1185">Reference proteome</keyword>
<dbReference type="EMBL" id="BAAAHH010000030">
    <property type="protein sequence ID" value="GAA0963530.1"/>
    <property type="molecule type" value="Genomic_DNA"/>
</dbReference>
<organism evidence="2 3">
    <name type="scientific">Actinocorallia libanotica</name>
    <dbReference type="NCBI Taxonomy" id="46162"/>
    <lineage>
        <taxon>Bacteria</taxon>
        <taxon>Bacillati</taxon>
        <taxon>Actinomycetota</taxon>
        <taxon>Actinomycetes</taxon>
        <taxon>Streptosporangiales</taxon>
        <taxon>Thermomonosporaceae</taxon>
        <taxon>Actinocorallia</taxon>
    </lineage>
</organism>
<dbReference type="InterPro" id="IPR011008">
    <property type="entry name" value="Dimeric_a/b-barrel"/>
</dbReference>
<gene>
    <name evidence="2" type="ORF">GCM10009550_59310</name>
</gene>
<evidence type="ECO:0000259" key="1">
    <source>
        <dbReference type="Pfam" id="PF03992"/>
    </source>
</evidence>
<accession>A0ABN1RTT4</accession>
<dbReference type="Gene3D" id="3.30.70.100">
    <property type="match status" value="1"/>
</dbReference>
<proteinExistence type="predicted"/>
<evidence type="ECO:0000313" key="2">
    <source>
        <dbReference type="EMBL" id="GAA0963530.1"/>
    </source>
</evidence>
<feature type="domain" description="ABM" evidence="1">
    <location>
        <begin position="2"/>
        <end position="57"/>
    </location>
</feature>
<dbReference type="Proteomes" id="UP001500665">
    <property type="component" value="Unassembled WGS sequence"/>
</dbReference>
<reference evidence="2 3" key="1">
    <citation type="journal article" date="2019" name="Int. J. Syst. Evol. Microbiol.">
        <title>The Global Catalogue of Microorganisms (GCM) 10K type strain sequencing project: providing services to taxonomists for standard genome sequencing and annotation.</title>
        <authorList>
            <consortium name="The Broad Institute Genomics Platform"/>
            <consortium name="The Broad Institute Genome Sequencing Center for Infectious Disease"/>
            <person name="Wu L."/>
            <person name="Ma J."/>
        </authorList>
    </citation>
    <scope>NUCLEOTIDE SEQUENCE [LARGE SCALE GENOMIC DNA]</scope>
    <source>
        <strain evidence="2 3">JCM 10696</strain>
    </source>
</reference>
<dbReference type="RefSeq" id="WP_344244313.1">
    <property type="nucleotide sequence ID" value="NZ_BAAAHH010000030.1"/>
</dbReference>
<evidence type="ECO:0000313" key="3">
    <source>
        <dbReference type="Proteomes" id="UP001500665"/>
    </source>
</evidence>
<comment type="caution">
    <text evidence="2">The sequence shown here is derived from an EMBL/GenBank/DDBJ whole genome shotgun (WGS) entry which is preliminary data.</text>
</comment>
<dbReference type="Pfam" id="PF03992">
    <property type="entry name" value="ABM"/>
    <property type="match status" value="1"/>
</dbReference>
<protein>
    <recommendedName>
        <fullName evidence="1">ABM domain-containing protein</fullName>
    </recommendedName>
</protein>